<protein>
    <submittedName>
        <fullName evidence="2">GSCFA family protein</fullName>
    </submittedName>
</protein>
<sequence>MKIRKSNPVAQWPNRGRANRFEPIARPQITNSFRLEPGSTVFTVGSCFARNIEAELQRQGFLIPSRDLFKTTEFQGFNHSIINNFSVPSIYNEFSWALEAAGTFKANDNIIEVGANKFIDLHLLSSIRPASFDVVIKRRAALSTYYKSVTEVSTIIITLGLSEVWFDNQTECYLNSSPLPKVIDRFPKRFELHVLNYIEIISYLTKTIDLINETSDTLPNFLLTVSPVPLFATHREMDVAIANTYSKSVLRTAIEEIVFNYDNASYYPSYESVMLSDRKHAWMDDQIHVTPEIVGVQVMRLVDAFCGGNGSTLSREQVIERSRLPMTRAKRVEFFNAYSEQYSSDPEFALEFARHLNTVGQHKRSLILLDMIELDANAIVVKATALRKSKQFQEAFDLLSPAVDGMSKNPEVWQELVALFLDQNDPIRAQAFVAKWLTAMPGAAANTFRRCAILFLQTDTGTAKAYFQKALNLNPENDFLKKELSKLQELEIP</sequence>
<dbReference type="InterPro" id="IPR011990">
    <property type="entry name" value="TPR-like_helical_dom_sf"/>
</dbReference>
<proteinExistence type="predicted"/>
<accession>A0A165VMF8</accession>
<dbReference type="Proteomes" id="UP000076577">
    <property type="component" value="Unassembled WGS sequence"/>
</dbReference>
<keyword evidence="3" id="KW-1185">Reference proteome</keyword>
<reference evidence="2 3" key="1">
    <citation type="journal article" date="2016" name="Front. Microbiol.">
        <title>Comparative Genomic Analysis Reveals a Diverse Repertoire of Genes Involved in Prokaryote-Eukaryote Interactions within the Pseudovibrio Genus.</title>
        <authorList>
            <person name="Romano S."/>
            <person name="Fernandez-Guerra A."/>
            <person name="Reen F.J."/>
            <person name="Glockner F.O."/>
            <person name="Crowley S.P."/>
            <person name="O'Sullivan O."/>
            <person name="Cotter P.D."/>
            <person name="Adams C."/>
            <person name="Dobson A.D."/>
            <person name="O'Gara F."/>
        </authorList>
    </citation>
    <scope>NUCLEOTIDE SEQUENCE [LARGE SCALE GENOMIC DNA]</scope>
    <source>
        <strain evidence="2 3">Ad2</strain>
    </source>
</reference>
<dbReference type="InterPro" id="IPR014982">
    <property type="entry name" value="GSCFA"/>
</dbReference>
<comment type="caution">
    <text evidence="2">The sequence shown here is derived from an EMBL/GenBank/DDBJ whole genome shotgun (WGS) entry which is preliminary data.</text>
</comment>
<name>A0A165VMF8_9HYPH</name>
<gene>
    <name evidence="2" type="ORF">PsAD2_03755</name>
</gene>
<dbReference type="Gene3D" id="1.25.40.10">
    <property type="entry name" value="Tetratricopeptide repeat domain"/>
    <property type="match status" value="1"/>
</dbReference>
<dbReference type="SUPFAM" id="SSF48452">
    <property type="entry name" value="TPR-like"/>
    <property type="match status" value="1"/>
</dbReference>
<organism evidence="2 3">
    <name type="scientific">Pseudovibrio axinellae</name>
    <dbReference type="NCBI Taxonomy" id="989403"/>
    <lineage>
        <taxon>Bacteria</taxon>
        <taxon>Pseudomonadati</taxon>
        <taxon>Pseudomonadota</taxon>
        <taxon>Alphaproteobacteria</taxon>
        <taxon>Hyphomicrobiales</taxon>
        <taxon>Stappiaceae</taxon>
        <taxon>Pseudovibrio</taxon>
    </lineage>
</organism>
<dbReference type="STRING" id="989403.SAMN05421798_1383"/>
<dbReference type="Pfam" id="PF08885">
    <property type="entry name" value="GSCFA"/>
    <property type="match status" value="1"/>
</dbReference>
<evidence type="ECO:0000313" key="2">
    <source>
        <dbReference type="EMBL" id="KZL14460.1"/>
    </source>
</evidence>
<dbReference type="AlphaFoldDB" id="A0A165VMF8"/>
<evidence type="ECO:0000313" key="3">
    <source>
        <dbReference type="Proteomes" id="UP000076577"/>
    </source>
</evidence>
<dbReference type="PATRIC" id="fig|989403.3.peg.4087"/>
<evidence type="ECO:0000259" key="1">
    <source>
        <dbReference type="Pfam" id="PF08885"/>
    </source>
</evidence>
<feature type="domain" description="GSCFA" evidence="1">
    <location>
        <begin position="41"/>
        <end position="294"/>
    </location>
</feature>
<dbReference type="EMBL" id="LMCB01000089">
    <property type="protein sequence ID" value="KZL14460.1"/>
    <property type="molecule type" value="Genomic_DNA"/>
</dbReference>